<dbReference type="AlphaFoldDB" id="A0A0F8W707"/>
<proteinExistence type="predicted"/>
<feature type="non-terminal residue" evidence="1">
    <location>
        <position position="1"/>
    </location>
</feature>
<name>A0A0F8W707_9ZZZZ</name>
<protein>
    <submittedName>
        <fullName evidence="1">Uncharacterized protein</fullName>
    </submittedName>
</protein>
<sequence>IDEDSSPKAIRYVDRSGGSWNSPELVHSFPGNPEIHFAAIDSSDAIHIAFAVSKTVKYISGSTGSWSAAATIHTDGDFPTVCGIALNLTDDILVMFGLNTGDYKSLFNDGSWAGAQTIDSPATGWSVGTLVFRSDGTAVAIYKAGTTGDIRLNVRGAGVSGVWSGADVLVAAADGAGADDMGPPALGLDADDTAYIIYQEDQSSADDNIYFKELDSLNNLGAEQTLDSNAEHPNTKNSVYTALWHQFPSSGIIAAAVHPVAITLEDNGSAYAEVYYQAASGVGLLPGYLWIEGGNLHYIDEDGNEVSL</sequence>
<evidence type="ECO:0000313" key="1">
    <source>
        <dbReference type="EMBL" id="KKK52418.1"/>
    </source>
</evidence>
<dbReference type="EMBL" id="LAZR01067024">
    <property type="protein sequence ID" value="KKK52418.1"/>
    <property type="molecule type" value="Genomic_DNA"/>
</dbReference>
<organism evidence="1">
    <name type="scientific">marine sediment metagenome</name>
    <dbReference type="NCBI Taxonomy" id="412755"/>
    <lineage>
        <taxon>unclassified sequences</taxon>
        <taxon>metagenomes</taxon>
        <taxon>ecological metagenomes</taxon>
    </lineage>
</organism>
<dbReference type="SUPFAM" id="SSF89372">
    <property type="entry name" value="Fucose-specific lectin"/>
    <property type="match status" value="1"/>
</dbReference>
<comment type="caution">
    <text evidence="1">The sequence shown here is derived from an EMBL/GenBank/DDBJ whole genome shotgun (WGS) entry which is preliminary data.</text>
</comment>
<gene>
    <name evidence="1" type="ORF">LCGC14_3105130</name>
</gene>
<reference evidence="1" key="1">
    <citation type="journal article" date="2015" name="Nature">
        <title>Complex archaea that bridge the gap between prokaryotes and eukaryotes.</title>
        <authorList>
            <person name="Spang A."/>
            <person name="Saw J.H."/>
            <person name="Jorgensen S.L."/>
            <person name="Zaremba-Niedzwiedzka K."/>
            <person name="Martijn J."/>
            <person name="Lind A.E."/>
            <person name="van Eijk R."/>
            <person name="Schleper C."/>
            <person name="Guy L."/>
            <person name="Ettema T.J."/>
        </authorList>
    </citation>
    <scope>NUCLEOTIDE SEQUENCE</scope>
</reference>
<accession>A0A0F8W707</accession>